<protein>
    <submittedName>
        <fullName evidence="2">Uncharacterized protein</fullName>
    </submittedName>
</protein>
<reference evidence="2 3" key="1">
    <citation type="submission" date="2020-07" db="EMBL/GenBank/DDBJ databases">
        <title>Genomic Encyclopedia of Type Strains, Phase III (KMG-III): the genomes of soil and plant-associated and newly described type strains.</title>
        <authorList>
            <person name="Whitman W."/>
        </authorList>
    </citation>
    <scope>NUCLEOTIDE SEQUENCE [LARGE SCALE GENOMIC DNA]</scope>
    <source>
        <strain evidence="2 3">CECT 8576</strain>
    </source>
</reference>
<comment type="caution">
    <text evidence="2">The sequence shown here is derived from an EMBL/GenBank/DDBJ whole genome shotgun (WGS) entry which is preliminary data.</text>
</comment>
<dbReference type="AlphaFoldDB" id="A0A852Z5V8"/>
<proteinExistence type="predicted"/>
<accession>A0A852Z5V8</accession>
<feature type="region of interest" description="Disordered" evidence="1">
    <location>
        <begin position="1"/>
        <end position="28"/>
    </location>
</feature>
<keyword evidence="3" id="KW-1185">Reference proteome</keyword>
<gene>
    <name evidence="2" type="ORF">FHR84_001091</name>
</gene>
<organism evidence="2 3">
    <name type="scientific">Actinopolyspora biskrensis</name>
    <dbReference type="NCBI Taxonomy" id="1470178"/>
    <lineage>
        <taxon>Bacteria</taxon>
        <taxon>Bacillati</taxon>
        <taxon>Actinomycetota</taxon>
        <taxon>Actinomycetes</taxon>
        <taxon>Actinopolysporales</taxon>
        <taxon>Actinopolysporaceae</taxon>
        <taxon>Actinopolyspora</taxon>
    </lineage>
</organism>
<evidence type="ECO:0000256" key="1">
    <source>
        <dbReference type="SAM" id="MobiDB-lite"/>
    </source>
</evidence>
<dbReference type="EMBL" id="JACBYW010000001">
    <property type="protein sequence ID" value="NYH77777.1"/>
    <property type="molecule type" value="Genomic_DNA"/>
</dbReference>
<dbReference type="RefSeq" id="WP_179534247.1">
    <property type="nucleotide sequence ID" value="NZ_JACBYW010000001.1"/>
</dbReference>
<dbReference type="Proteomes" id="UP000548304">
    <property type="component" value="Unassembled WGS sequence"/>
</dbReference>
<evidence type="ECO:0000313" key="2">
    <source>
        <dbReference type="EMBL" id="NYH77777.1"/>
    </source>
</evidence>
<name>A0A852Z5V8_9ACTN</name>
<sequence>MGVPLPGSGLFERANGAELGDTGSGQGNRGKGELLKGLLSLVAVALLVWWVADSPQEAAAAAQQGLTMLRQAAESLKTFLDTVAWSGFLFGLS</sequence>
<evidence type="ECO:0000313" key="3">
    <source>
        <dbReference type="Proteomes" id="UP000548304"/>
    </source>
</evidence>